<dbReference type="RefSeq" id="WP_141492379.1">
    <property type="nucleotide sequence ID" value="NZ_CP032485.1"/>
</dbReference>
<dbReference type="KEGG" id="ntn:D5366_03965"/>
<dbReference type="AlphaFoldDB" id="A0A4Y6V3L9"/>
<sequence length="212" mass="23240">MQPSAYASLFSEDFDVGEVVQLSDLSDVEHDDAVVQEARLTEADCALARQEGFEDGIKFGREAAAAEYTLQRNTFEHSLQACLASMQAQIDAHLAQESERVSGVIVGMMTRLFPSLLEGFGAAERALVMQKLLPLLKHVPDIKCLVPTGDGQILQDLCQKQGVSFIRCVESDALAPGDFEVDWTTGKAVRDAQSVMQVFQEILTSKTEDLRS</sequence>
<evidence type="ECO:0000313" key="1">
    <source>
        <dbReference type="EMBL" id="QDH24533.1"/>
    </source>
</evidence>
<evidence type="ECO:0008006" key="3">
    <source>
        <dbReference type="Google" id="ProtNLM"/>
    </source>
</evidence>
<protein>
    <recommendedName>
        <fullName evidence="3">Flagellar assembly protein FliH</fullName>
    </recommendedName>
</protein>
<proteinExistence type="predicted"/>
<keyword evidence="2" id="KW-1185">Reference proteome</keyword>
<evidence type="ECO:0000313" key="2">
    <source>
        <dbReference type="Proteomes" id="UP000317214"/>
    </source>
</evidence>
<dbReference type="Proteomes" id="UP000317214">
    <property type="component" value="Chromosome"/>
</dbReference>
<dbReference type="EMBL" id="CP032485">
    <property type="protein sequence ID" value="QDH24533.1"/>
    <property type="molecule type" value="Genomic_DNA"/>
</dbReference>
<dbReference type="OrthoDB" id="7269306at2"/>
<reference evidence="1 2" key="1">
    <citation type="submission" date="2018-09" db="EMBL/GenBank/DDBJ databases">
        <title>The complete genome sequence of Neokomagataea tanensis NBRC 106556(T).</title>
        <authorList>
            <person name="Chua K.-O."/>
            <person name="See-Too W.-S."/>
            <person name="Hong K.-W."/>
            <person name="Yin W.-F."/>
            <person name="Chan K.-G."/>
        </authorList>
    </citation>
    <scope>NUCLEOTIDE SEQUENCE [LARGE SCALE GENOMIC DNA]</scope>
    <source>
        <strain evidence="2">AH13 \ NBRC 106556</strain>
    </source>
</reference>
<organism evidence="1 2">
    <name type="scientific">Neokomagataea tanensis</name>
    <dbReference type="NCBI Taxonomy" id="661191"/>
    <lineage>
        <taxon>Bacteria</taxon>
        <taxon>Pseudomonadati</taxon>
        <taxon>Pseudomonadota</taxon>
        <taxon>Alphaproteobacteria</taxon>
        <taxon>Acetobacterales</taxon>
        <taxon>Acetobacteraceae</taxon>
        <taxon>Neokomagataea</taxon>
    </lineage>
</organism>
<name>A0A4Y6V3L9_9PROT</name>
<accession>A0A4Y6V3L9</accession>
<gene>
    <name evidence="1" type="ORF">D5366_03965</name>
</gene>